<feature type="domain" description="Glycoside hydrolase family 20 catalytic" evidence="3">
    <location>
        <begin position="91"/>
        <end position="277"/>
    </location>
</feature>
<accession>A0ABY4EK48</accession>
<dbReference type="PANTHER" id="PTHR21040:SF8">
    <property type="entry name" value="BCDNA.GH04120"/>
    <property type="match status" value="1"/>
</dbReference>
<keyword evidence="6" id="KW-1185">Reference proteome</keyword>
<comment type="similarity">
    <text evidence="1">Belongs to the glycosyl hydrolase 20 family.</text>
</comment>
<gene>
    <name evidence="5" type="ORF">MUN89_18775</name>
</gene>
<dbReference type="InterPro" id="IPR041063">
    <property type="entry name" value="Glyco_H_20C_C"/>
</dbReference>
<dbReference type="EMBL" id="CP095073">
    <property type="protein sequence ID" value="UOQ43892.1"/>
    <property type="molecule type" value="Genomic_DNA"/>
</dbReference>
<name>A0ABY4EK48_9BACI</name>
<evidence type="ECO:0000259" key="3">
    <source>
        <dbReference type="Pfam" id="PF00728"/>
    </source>
</evidence>
<dbReference type="RefSeq" id="WP_244709415.1">
    <property type="nucleotide sequence ID" value="NZ_CP095073.1"/>
</dbReference>
<evidence type="ECO:0000259" key="4">
    <source>
        <dbReference type="Pfam" id="PF18088"/>
    </source>
</evidence>
<organism evidence="5 6">
    <name type="scientific">Halobacillus salinarum</name>
    <dbReference type="NCBI Taxonomy" id="2932257"/>
    <lineage>
        <taxon>Bacteria</taxon>
        <taxon>Bacillati</taxon>
        <taxon>Bacillota</taxon>
        <taxon>Bacilli</taxon>
        <taxon>Bacillales</taxon>
        <taxon>Bacillaceae</taxon>
        <taxon>Halobacillus</taxon>
    </lineage>
</organism>
<dbReference type="SUPFAM" id="SSF51445">
    <property type="entry name" value="(Trans)glycosidases"/>
    <property type="match status" value="1"/>
</dbReference>
<sequence>MEVCFKGNLEEISAGLHLVADEIGLELKETGVLVEVEQWKENKLEIYFHHDHGYIRYNRPIHFFRAIGLFIQQASEQPSFHLLEVPKFETNGVMLDCSRNAVMKTDQVKILMRKMAVMGLNMLMLYMEDTYEIKEQPYFGYMRGRYSPNELEELDDYGWKLGIEVIPSIQTLAHLSTFLRWQANNQYKDTDDILLAGAETTYKLIDEMIQAAAASFRTNRIHIGMDEAHFLGRGNYLNDHGFVPSFSIMEEHLQKVMKLIMKQGLSPMMWSDMYFRMASSTGDYYDEEAAIPSAVVEGMPEGMQFVYWDYYHEEEEVYERFLQTHKEFGPPPVFAGGIWTWNGVAVNYKKTFQTTNAALTACKREGIQEVFAALWGDDGAETDLMTGLLGMQLYAEHGYSNDLDMEKLRKRFKYCTGAEMNAFIVLGELDQPVGSAEQTALEPENPAKYILWQDPLLGLFDEHLKGLKLREFYEGLEKRLCRWQKEAGQWGCLFRVPLAQAAVLAGKSELGIELKTAYDQKDMKKLANIARNRLPLLIERIESLKSVHYDQWMERNKPFGWEVLEVRYAGLLSRTETALHRVNSFLEGSIDCIPELEEKRLPFSNHNHRTSYVRSNRYLDIFSANRM</sequence>
<dbReference type="Pfam" id="PF00728">
    <property type="entry name" value="Glyco_hydro_20"/>
    <property type="match status" value="1"/>
</dbReference>
<dbReference type="Gene3D" id="3.20.20.80">
    <property type="entry name" value="Glycosidases"/>
    <property type="match status" value="1"/>
</dbReference>
<dbReference type="CDD" id="cd06565">
    <property type="entry name" value="GH20_GcnA-like"/>
    <property type="match status" value="1"/>
</dbReference>
<evidence type="ECO:0000256" key="2">
    <source>
        <dbReference type="ARBA" id="ARBA00022801"/>
    </source>
</evidence>
<dbReference type="PANTHER" id="PTHR21040">
    <property type="entry name" value="BCDNA.GH04120"/>
    <property type="match status" value="1"/>
</dbReference>
<dbReference type="Proteomes" id="UP000831787">
    <property type="component" value="Chromosome"/>
</dbReference>
<evidence type="ECO:0000313" key="6">
    <source>
        <dbReference type="Proteomes" id="UP000831787"/>
    </source>
</evidence>
<keyword evidence="2" id="KW-0378">Hydrolase</keyword>
<feature type="domain" description="Glycoside Hydrolase 20C C-terminal" evidence="4">
    <location>
        <begin position="421"/>
        <end position="609"/>
    </location>
</feature>
<dbReference type="Pfam" id="PF18088">
    <property type="entry name" value="Glyco_H_20C_C"/>
    <property type="match status" value="1"/>
</dbReference>
<dbReference type="InterPro" id="IPR017853">
    <property type="entry name" value="GH"/>
</dbReference>
<dbReference type="InterPro" id="IPR015883">
    <property type="entry name" value="Glyco_hydro_20_cat"/>
</dbReference>
<evidence type="ECO:0000313" key="5">
    <source>
        <dbReference type="EMBL" id="UOQ43892.1"/>
    </source>
</evidence>
<dbReference type="Gene3D" id="1.20.120.670">
    <property type="entry name" value="N-acetyl-b-d-glucoasminidase"/>
    <property type="match status" value="1"/>
</dbReference>
<evidence type="ECO:0000256" key="1">
    <source>
        <dbReference type="ARBA" id="ARBA00006285"/>
    </source>
</evidence>
<proteinExistence type="inferred from homology"/>
<reference evidence="5 6" key="1">
    <citation type="submission" date="2022-04" db="EMBL/GenBank/DDBJ databases">
        <title>Halobacillus sp. isolated from saltern.</title>
        <authorList>
            <person name="Won M."/>
            <person name="Lee C.-M."/>
            <person name="Woen H.-Y."/>
            <person name="Kwon S.-W."/>
        </authorList>
    </citation>
    <scope>NUCLEOTIDE SEQUENCE [LARGE SCALE GENOMIC DNA]</scope>
    <source>
        <strain evidence="5 6">SSBR10-3</strain>
    </source>
</reference>
<dbReference type="InterPro" id="IPR038901">
    <property type="entry name" value="HEXDC-like"/>
</dbReference>
<protein>
    <submittedName>
        <fullName evidence="5">Beta-N-acetylhexosaminidase</fullName>
    </submittedName>
</protein>